<dbReference type="Proteomes" id="UP000220078">
    <property type="component" value="Unassembled WGS sequence"/>
</dbReference>
<organism evidence="2 3">
    <name type="scientific">Bacillus toyonensis</name>
    <dbReference type="NCBI Taxonomy" id="155322"/>
    <lineage>
        <taxon>Bacteria</taxon>
        <taxon>Bacillati</taxon>
        <taxon>Bacillota</taxon>
        <taxon>Bacilli</taxon>
        <taxon>Bacillales</taxon>
        <taxon>Bacillaceae</taxon>
        <taxon>Bacillus</taxon>
        <taxon>Bacillus cereus group</taxon>
    </lineage>
</organism>
<feature type="transmembrane region" description="Helical" evidence="1">
    <location>
        <begin position="21"/>
        <end position="42"/>
    </location>
</feature>
<feature type="transmembrane region" description="Helical" evidence="1">
    <location>
        <begin position="188"/>
        <end position="206"/>
    </location>
</feature>
<feature type="transmembrane region" description="Helical" evidence="1">
    <location>
        <begin position="426"/>
        <end position="447"/>
    </location>
</feature>
<name>A0AB36SV89_9BACI</name>
<keyword evidence="1" id="KW-0812">Transmembrane</keyword>
<dbReference type="AlphaFoldDB" id="A0AB36SV89"/>
<keyword evidence="1" id="KW-0472">Membrane</keyword>
<dbReference type="GO" id="GO:0005886">
    <property type="term" value="C:plasma membrane"/>
    <property type="evidence" value="ECO:0007669"/>
    <property type="project" value="TreeGrafter"/>
</dbReference>
<dbReference type="PANTHER" id="PTHR41983:SF2">
    <property type="entry name" value="SHORT-CHAIN FATTY ACID TRANSPORTER-RELATED"/>
    <property type="match status" value="1"/>
</dbReference>
<evidence type="ECO:0000313" key="2">
    <source>
        <dbReference type="EMBL" id="PEN81954.1"/>
    </source>
</evidence>
<protein>
    <submittedName>
        <fullName evidence="2">Short-chain fatty acid transporter</fullName>
    </submittedName>
</protein>
<dbReference type="RefSeq" id="WP_000490045.1">
    <property type="nucleotide sequence ID" value="NZ_NUAI01000100.1"/>
</dbReference>
<proteinExistence type="predicted"/>
<comment type="caution">
    <text evidence="2">The sequence shown here is derived from an EMBL/GenBank/DDBJ whole genome shotgun (WGS) entry which is preliminary data.</text>
</comment>
<feature type="transmembrane region" description="Helical" evidence="1">
    <location>
        <begin position="309"/>
        <end position="328"/>
    </location>
</feature>
<feature type="transmembrane region" description="Helical" evidence="1">
    <location>
        <begin position="247"/>
        <end position="266"/>
    </location>
</feature>
<feature type="transmembrane region" description="Helical" evidence="1">
    <location>
        <begin position="98"/>
        <end position="124"/>
    </location>
</feature>
<feature type="transmembrane region" description="Helical" evidence="1">
    <location>
        <begin position="402"/>
        <end position="420"/>
    </location>
</feature>
<keyword evidence="1" id="KW-1133">Transmembrane helix</keyword>
<feature type="transmembrane region" description="Helical" evidence="1">
    <location>
        <begin position="272"/>
        <end position="288"/>
    </location>
</feature>
<dbReference type="Pfam" id="PF02667">
    <property type="entry name" value="SCFA_trans"/>
    <property type="match status" value="1"/>
</dbReference>
<evidence type="ECO:0000313" key="3">
    <source>
        <dbReference type="Proteomes" id="UP000220078"/>
    </source>
</evidence>
<dbReference type="InterPro" id="IPR006160">
    <property type="entry name" value="SCFA_transpt_AtoE"/>
</dbReference>
<feature type="transmembrane region" description="Helical" evidence="1">
    <location>
        <begin position="348"/>
        <end position="365"/>
    </location>
</feature>
<feature type="transmembrane region" description="Helical" evidence="1">
    <location>
        <begin position="54"/>
        <end position="77"/>
    </location>
</feature>
<dbReference type="EMBL" id="NUAP01000076">
    <property type="protein sequence ID" value="PEN81954.1"/>
    <property type="molecule type" value="Genomic_DNA"/>
</dbReference>
<gene>
    <name evidence="2" type="ORF">CN551_30565</name>
</gene>
<evidence type="ECO:0000256" key="1">
    <source>
        <dbReference type="SAM" id="Phobius"/>
    </source>
</evidence>
<accession>A0AB36SV89</accession>
<sequence>MFRSFTNGCVILVQRFLPEPFILSCLLTVFVIFFGMFATHQTPVEMINHWGNGIWGLLAFSMQMALVLVTGSALANAPLIKKGLTKAARLPKTNGQGIIAISIVSLLGAYINWGFGIVVSVLYAKEVARQLEGLDYRLAIASSYSGFLIWHAGLSASIPLTLATGGETLIKTTAGSIKEAIPITETLFSPYALVPVIIFLITMPLINRAMHPDEKHTVTVDPSVFHEEAAAIEVEPKTVAEKMENSIIITLCVGLLGLIYIFNYFYTKGFNLTLDIVIFMLLIAGLIFHRTPIQYIRAFSDSTKSASGILLQFPFYAGIMGMMIGVNSEGLSLGGAISNFFISISNETTFPLFTFLSAGIVNIFVPSGGGQWAVQAPIMIPAGAELGVPAAKTAMAIAWGDAWTNLIQLFWALPALAIAGLGARDIMGFCVVNLLYAGFIIYASYLFKRKASFILAFLHNKSFTPH</sequence>
<dbReference type="PANTHER" id="PTHR41983">
    <property type="entry name" value="SHORT-CHAIN FATTY ACID TRANSPORTER-RELATED"/>
    <property type="match status" value="1"/>
</dbReference>
<reference evidence="2 3" key="1">
    <citation type="submission" date="2017-09" db="EMBL/GenBank/DDBJ databases">
        <title>Large-scale bioinformatics analysis of Bacillus genomes uncovers conserved roles of natural products in bacterial physiology.</title>
        <authorList>
            <consortium name="Agbiome Team Llc"/>
            <person name="Bleich R.M."/>
            <person name="Kirk G.J."/>
            <person name="Santa Maria K.C."/>
            <person name="Allen S.E."/>
            <person name="Farag S."/>
            <person name="Shank E.A."/>
            <person name="Bowers A."/>
        </authorList>
    </citation>
    <scope>NUCLEOTIDE SEQUENCE [LARGE SCALE GENOMIC DNA]</scope>
    <source>
        <strain evidence="2 3">AFS027629</strain>
    </source>
</reference>